<accession>A0A0A9C2A7</accession>
<sequence>MFQMTSHHIQTNLLN</sequence>
<dbReference type="EMBL" id="GBRH01230370">
    <property type="protein sequence ID" value="JAD67525.1"/>
    <property type="molecule type" value="Transcribed_RNA"/>
</dbReference>
<organism evidence="1">
    <name type="scientific">Arundo donax</name>
    <name type="common">Giant reed</name>
    <name type="synonym">Donax arundinaceus</name>
    <dbReference type="NCBI Taxonomy" id="35708"/>
    <lineage>
        <taxon>Eukaryota</taxon>
        <taxon>Viridiplantae</taxon>
        <taxon>Streptophyta</taxon>
        <taxon>Embryophyta</taxon>
        <taxon>Tracheophyta</taxon>
        <taxon>Spermatophyta</taxon>
        <taxon>Magnoliopsida</taxon>
        <taxon>Liliopsida</taxon>
        <taxon>Poales</taxon>
        <taxon>Poaceae</taxon>
        <taxon>PACMAD clade</taxon>
        <taxon>Arundinoideae</taxon>
        <taxon>Arundineae</taxon>
        <taxon>Arundo</taxon>
    </lineage>
</organism>
<evidence type="ECO:0000313" key="1">
    <source>
        <dbReference type="EMBL" id="JAD67525.1"/>
    </source>
</evidence>
<name>A0A0A9C2A7_ARUDO</name>
<reference evidence="1" key="1">
    <citation type="submission" date="2014-09" db="EMBL/GenBank/DDBJ databases">
        <authorList>
            <person name="Magalhaes I.L.F."/>
            <person name="Oliveira U."/>
            <person name="Santos F.R."/>
            <person name="Vidigal T.H.D.A."/>
            <person name="Brescovit A.D."/>
            <person name="Santos A.J."/>
        </authorList>
    </citation>
    <scope>NUCLEOTIDE SEQUENCE</scope>
    <source>
        <tissue evidence="1">Shoot tissue taken approximately 20 cm above the soil surface</tissue>
    </source>
</reference>
<proteinExistence type="predicted"/>
<protein>
    <submittedName>
        <fullName evidence="1">Uncharacterized protein</fullName>
    </submittedName>
</protein>
<reference evidence="1" key="2">
    <citation type="journal article" date="2015" name="Data Brief">
        <title>Shoot transcriptome of the giant reed, Arundo donax.</title>
        <authorList>
            <person name="Barrero R.A."/>
            <person name="Guerrero F.D."/>
            <person name="Moolhuijzen P."/>
            <person name="Goolsby J.A."/>
            <person name="Tidwell J."/>
            <person name="Bellgard S.E."/>
            <person name="Bellgard M.I."/>
        </authorList>
    </citation>
    <scope>NUCLEOTIDE SEQUENCE</scope>
    <source>
        <tissue evidence="1">Shoot tissue taken approximately 20 cm above the soil surface</tissue>
    </source>
</reference>